<accession>A0A7M7PX58</accession>
<dbReference type="AlphaFoldDB" id="A0A7M7PX58"/>
<protein>
    <recommendedName>
        <fullName evidence="1">Integrase catalytic domain-containing protein</fullName>
    </recommendedName>
</protein>
<dbReference type="SUPFAM" id="SSF56672">
    <property type="entry name" value="DNA/RNA polymerases"/>
    <property type="match status" value="1"/>
</dbReference>
<sequence>MALGSLQSLHRRFARDPKVAHAYREFLKEYEDLGHMVRVPESEIRREADIVKMFRQIKVQREDQDFQRIVWAPTADSPPVDYRLTTVTYGTACAPFLAIRTLQQLIEDEGARFPLGAECLKSETYVDDTFAGSDELSTAVQKRVELTKLLGSAGIYLDKWAANHPELLPPQTGQVPAKEIDMDESVKTLGVHWNPAQDKFCFSVSDITELSKASTKRSILSNIARLFDPLGWLSPGTVTAKVLMQDLWIQKCDWDTPLPEDFRERWWLGVTSTRSYQLHGFSDASSRAYAAAVYLRVDKGDGTFSVSLLAAKTKVSPVKMHPCHWKTFVANRVSYIQTELPSATWAHVPTKENPADLATRGSGPAELAGTTLWWQGPSWLSQAPNEWPQPAETRRALHTKKVPSEPELLTRFSSLSRIIRVVAFARRPILNHRRQKEAQEPLPEFLTLSELAEALKAGGRLPKGNRLSKLNPFIGKDNILRVGGRLSHSSLSFDRKHPPILSQDSALSRLFVYSAHRLCLHGGPTLTSSVLMQQVWIVGRKQLVKSMIHNCVTCQRVKPQSAQQLMGDLPADRVHASRPFSISGLDYAGPIQVRTTKGRGHKPYKGYIVVFVCFSTRAIHLELVSDLTTATFISAYRRFVGRRGVCQKLYSDNATNFHGADNELKAMFQRASDFYQKVASVLANDGTEWVFIPPSAPHYGGLWEAGVKSVKHHLKRVVGEHTLTFEELSTVLVEIEACLNSRPLGALTSDIDDLHALTPFHFLTGSASALIPDDDSPDVPLNRLSRFQLLQRIRNQFWNRWSSEYLLHLQQREKWRNPTENFCVDKLVLIKDDRYPPSKWPLGRIVEVHPGPDDLVRVVTVKTATTSLRRHVARLCPLHIEEGAKKT</sequence>
<dbReference type="Gene3D" id="3.30.420.10">
    <property type="entry name" value="Ribonuclease H-like superfamily/Ribonuclease H"/>
    <property type="match status" value="1"/>
</dbReference>
<dbReference type="Pfam" id="PF17921">
    <property type="entry name" value="Integrase_H2C2"/>
    <property type="match status" value="1"/>
</dbReference>
<evidence type="ECO:0000313" key="2">
    <source>
        <dbReference type="EnsemblMetazoa" id="XP_031777459"/>
    </source>
</evidence>
<dbReference type="InterPro" id="IPR043502">
    <property type="entry name" value="DNA/RNA_pol_sf"/>
</dbReference>
<dbReference type="EnsemblMetazoa" id="XM_031921599">
    <property type="protein sequence ID" value="XP_031777459"/>
    <property type="gene ID" value="LOC103317531"/>
</dbReference>
<organism evidence="2 3">
    <name type="scientific">Nasonia vitripennis</name>
    <name type="common">Parasitic wasp</name>
    <dbReference type="NCBI Taxonomy" id="7425"/>
    <lineage>
        <taxon>Eukaryota</taxon>
        <taxon>Metazoa</taxon>
        <taxon>Ecdysozoa</taxon>
        <taxon>Arthropoda</taxon>
        <taxon>Hexapoda</taxon>
        <taxon>Insecta</taxon>
        <taxon>Pterygota</taxon>
        <taxon>Neoptera</taxon>
        <taxon>Endopterygota</taxon>
        <taxon>Hymenoptera</taxon>
        <taxon>Apocrita</taxon>
        <taxon>Proctotrupomorpha</taxon>
        <taxon>Chalcidoidea</taxon>
        <taxon>Pteromalidae</taxon>
        <taxon>Pteromalinae</taxon>
        <taxon>Nasonia</taxon>
    </lineage>
</organism>
<reference evidence="2" key="1">
    <citation type="submission" date="2021-01" db="UniProtKB">
        <authorList>
            <consortium name="EnsemblMetazoa"/>
        </authorList>
    </citation>
    <scope>IDENTIFICATION</scope>
</reference>
<dbReference type="RefSeq" id="XP_031777459.1">
    <property type="nucleotide sequence ID" value="XM_031921599.1"/>
</dbReference>
<proteinExistence type="predicted"/>
<dbReference type="PANTHER" id="PTHR47331:SF1">
    <property type="entry name" value="GAG-LIKE PROTEIN"/>
    <property type="match status" value="1"/>
</dbReference>
<dbReference type="OrthoDB" id="7550652at2759"/>
<dbReference type="Pfam" id="PF05380">
    <property type="entry name" value="Peptidase_A17"/>
    <property type="match status" value="2"/>
</dbReference>
<dbReference type="PANTHER" id="PTHR47331">
    <property type="entry name" value="PHD-TYPE DOMAIN-CONTAINING PROTEIN"/>
    <property type="match status" value="1"/>
</dbReference>
<name>A0A7M7PX58_NASVI</name>
<evidence type="ECO:0000259" key="1">
    <source>
        <dbReference type="PROSITE" id="PS50994"/>
    </source>
</evidence>
<evidence type="ECO:0000313" key="3">
    <source>
        <dbReference type="Proteomes" id="UP000002358"/>
    </source>
</evidence>
<keyword evidence="3" id="KW-1185">Reference proteome</keyword>
<dbReference type="GO" id="GO:0042575">
    <property type="term" value="C:DNA polymerase complex"/>
    <property type="evidence" value="ECO:0007669"/>
    <property type="project" value="UniProtKB-ARBA"/>
</dbReference>
<dbReference type="Pfam" id="PF18701">
    <property type="entry name" value="DUF5641"/>
    <property type="match status" value="1"/>
</dbReference>
<dbReference type="GeneID" id="103317531"/>
<dbReference type="InterPro" id="IPR041588">
    <property type="entry name" value="Integrase_H2C2"/>
</dbReference>
<dbReference type="GO" id="GO:0003676">
    <property type="term" value="F:nucleic acid binding"/>
    <property type="evidence" value="ECO:0007669"/>
    <property type="project" value="InterPro"/>
</dbReference>
<dbReference type="GO" id="GO:0071897">
    <property type="term" value="P:DNA biosynthetic process"/>
    <property type="evidence" value="ECO:0007669"/>
    <property type="project" value="UniProtKB-ARBA"/>
</dbReference>
<feature type="domain" description="Integrase catalytic" evidence="1">
    <location>
        <begin position="575"/>
        <end position="767"/>
    </location>
</feature>
<dbReference type="InterPro" id="IPR040676">
    <property type="entry name" value="DUF5641"/>
</dbReference>
<dbReference type="InterPro" id="IPR012337">
    <property type="entry name" value="RNaseH-like_sf"/>
</dbReference>
<dbReference type="KEGG" id="nvi:103317531"/>
<dbReference type="InterPro" id="IPR008042">
    <property type="entry name" value="Retrotrans_Pao"/>
</dbReference>
<dbReference type="GO" id="GO:0015074">
    <property type="term" value="P:DNA integration"/>
    <property type="evidence" value="ECO:0007669"/>
    <property type="project" value="InterPro"/>
</dbReference>
<dbReference type="Proteomes" id="UP000002358">
    <property type="component" value="Unassembled WGS sequence"/>
</dbReference>
<dbReference type="SUPFAM" id="SSF53098">
    <property type="entry name" value="Ribonuclease H-like"/>
    <property type="match status" value="1"/>
</dbReference>
<dbReference type="InterPro" id="IPR036397">
    <property type="entry name" value="RNaseH_sf"/>
</dbReference>
<dbReference type="InParanoid" id="A0A7M7PX58"/>
<dbReference type="InterPro" id="IPR001584">
    <property type="entry name" value="Integrase_cat-core"/>
</dbReference>
<dbReference type="PROSITE" id="PS50994">
    <property type="entry name" value="INTEGRASE"/>
    <property type="match status" value="1"/>
</dbReference>